<keyword evidence="2" id="KW-1185">Reference proteome</keyword>
<reference evidence="1" key="1">
    <citation type="submission" date="2022-11" db="EMBL/GenBank/DDBJ databases">
        <title>beta-Carotene-producing bacterium, Jeongeuplla avenae sp. nov., alleviates the salt stress of Arabidopsis seedlings.</title>
        <authorList>
            <person name="Jiang L."/>
            <person name="Lee J."/>
        </authorList>
    </citation>
    <scope>NUCLEOTIDE SEQUENCE</scope>
    <source>
        <strain evidence="1">DY_R2A_6</strain>
    </source>
</reference>
<evidence type="ECO:0000313" key="2">
    <source>
        <dbReference type="Proteomes" id="UP001163223"/>
    </source>
</evidence>
<organism evidence="1 2">
    <name type="scientific">Antarcticirhabdus aurantiaca</name>
    <dbReference type="NCBI Taxonomy" id="2606717"/>
    <lineage>
        <taxon>Bacteria</taxon>
        <taxon>Pseudomonadati</taxon>
        <taxon>Pseudomonadota</taxon>
        <taxon>Alphaproteobacteria</taxon>
        <taxon>Hyphomicrobiales</taxon>
        <taxon>Aurantimonadaceae</taxon>
        <taxon>Antarcticirhabdus</taxon>
    </lineage>
</organism>
<protein>
    <submittedName>
        <fullName evidence="1">Uncharacterized protein</fullName>
    </submittedName>
</protein>
<evidence type="ECO:0000313" key="1">
    <source>
        <dbReference type="EMBL" id="WAJ30948.1"/>
    </source>
</evidence>
<accession>A0ACD4NVZ7</accession>
<gene>
    <name evidence="1" type="ORF">OXU80_12400</name>
</gene>
<dbReference type="Proteomes" id="UP001163223">
    <property type="component" value="Chromosome"/>
</dbReference>
<proteinExistence type="predicted"/>
<name>A0ACD4NVZ7_9HYPH</name>
<dbReference type="EMBL" id="CP113520">
    <property type="protein sequence ID" value="WAJ30948.1"/>
    <property type="molecule type" value="Genomic_DNA"/>
</dbReference>
<sequence>MSFYTTVCLPDRVEVITDGAAWDRDGVVRRFSRKIYAVPGFPAAVTTRGHCATAENVTASIIRLFERAGSYDRAMEILAQIVPTLPSHMRSDNHIEVVIAGMSEILGPVTHVWATRAPADGMEAFTLVSSHRGFICGNEIAPDQHAKIAFCGGLRRGAVEMVDFFRRTADPSVRVEGMPSDGRLPIGGHVDLTTVRADGVTTERLHTYAEDRVGERIDPFASDPSVTSLMTRAERRRLAKTQKRAVA</sequence>